<reference evidence="2 3" key="1">
    <citation type="submission" date="2017-11" db="EMBL/GenBank/DDBJ databases">
        <title>Genomic Encyclopedia of Archaeal and Bacterial Type Strains, Phase II (KMG-II): From Individual Species to Whole Genera.</title>
        <authorList>
            <person name="Goeker M."/>
        </authorList>
    </citation>
    <scope>NUCLEOTIDE SEQUENCE [LARGE SCALE GENOMIC DNA]</scope>
    <source>
        <strain evidence="2 3">DSM 25478</strain>
    </source>
</reference>
<evidence type="ECO:0000313" key="2">
    <source>
        <dbReference type="EMBL" id="PJJ69211.1"/>
    </source>
</evidence>
<gene>
    <name evidence="2" type="ORF">CLV28_2673</name>
</gene>
<dbReference type="AlphaFoldDB" id="A0A2M9CD32"/>
<accession>A0A2M9CD32</accession>
<comment type="caution">
    <text evidence="2">The sequence shown here is derived from an EMBL/GenBank/DDBJ whole genome shotgun (WGS) entry which is preliminary data.</text>
</comment>
<name>A0A2M9CD32_9CELL</name>
<evidence type="ECO:0000256" key="1">
    <source>
        <dbReference type="SAM" id="SignalP"/>
    </source>
</evidence>
<feature type="signal peptide" evidence="1">
    <location>
        <begin position="1"/>
        <end position="27"/>
    </location>
</feature>
<keyword evidence="1" id="KW-0732">Signal</keyword>
<dbReference type="RefSeq" id="WP_100423825.1">
    <property type="nucleotide sequence ID" value="NZ_BOOX01000005.1"/>
</dbReference>
<evidence type="ECO:0000313" key="3">
    <source>
        <dbReference type="Proteomes" id="UP000231693"/>
    </source>
</evidence>
<feature type="chain" id="PRO_5014941996" description="Ribosomally synthesized peptide with SipW-like signal peptide" evidence="1">
    <location>
        <begin position="28"/>
        <end position="289"/>
    </location>
</feature>
<proteinExistence type="predicted"/>
<evidence type="ECO:0008006" key="4">
    <source>
        <dbReference type="Google" id="ProtNLM"/>
    </source>
</evidence>
<dbReference type="EMBL" id="PGFE01000005">
    <property type="protein sequence ID" value="PJJ69211.1"/>
    <property type="molecule type" value="Genomic_DNA"/>
</dbReference>
<dbReference type="Proteomes" id="UP000231693">
    <property type="component" value="Unassembled WGS sequence"/>
</dbReference>
<dbReference type="OrthoDB" id="5108508at2"/>
<protein>
    <recommendedName>
        <fullName evidence="4">Ribosomally synthesized peptide with SipW-like signal peptide</fullName>
    </recommendedName>
</protein>
<sequence length="289" mass="29712">MTDRTARRPAFVAALLALLALLGLAVAQPIATTDAAWSDDAVVAGAASAGTWGGGGGEGPITPGDDATIVSNEAWTVSSEQQFCVAFDVTTESTTPVEWSVLLATSLAPFNGAHQGDLTGATLASEPDAEGVARLVGTVGWEGQAWHAVQNNHSIVAGQTASVKVCVYDAGTPEIVQPGDDTYTYTTVLQENGVNNQACAVTTVTGHSQFYVGVEVVVDWSDLLDAALAAGQITPAEYEYLLPLDLTVWDSGGIWDATVDGDTYTARPETGSAGSVMDGKTLTVKGCTG</sequence>
<keyword evidence="3" id="KW-1185">Reference proteome</keyword>
<organism evidence="2 3">
    <name type="scientific">Sediminihabitans luteus</name>
    <dbReference type="NCBI Taxonomy" id="1138585"/>
    <lineage>
        <taxon>Bacteria</taxon>
        <taxon>Bacillati</taxon>
        <taxon>Actinomycetota</taxon>
        <taxon>Actinomycetes</taxon>
        <taxon>Micrococcales</taxon>
        <taxon>Cellulomonadaceae</taxon>
        <taxon>Sediminihabitans</taxon>
    </lineage>
</organism>